<gene>
    <name evidence="2" type="ORF">DFR39_101897</name>
</gene>
<keyword evidence="1" id="KW-0812">Transmembrane</keyword>
<evidence type="ECO:0000313" key="3">
    <source>
        <dbReference type="Proteomes" id="UP000295357"/>
    </source>
</evidence>
<dbReference type="EMBL" id="SNXE01000001">
    <property type="protein sequence ID" value="TDP13421.1"/>
    <property type="molecule type" value="Genomic_DNA"/>
</dbReference>
<name>A0A4R6NCL4_9BURK</name>
<comment type="caution">
    <text evidence="2">The sequence shown here is derived from an EMBL/GenBank/DDBJ whole genome shotgun (WGS) entry which is preliminary data.</text>
</comment>
<feature type="transmembrane region" description="Helical" evidence="1">
    <location>
        <begin position="21"/>
        <end position="43"/>
    </location>
</feature>
<evidence type="ECO:0000313" key="2">
    <source>
        <dbReference type="EMBL" id="TDP13421.1"/>
    </source>
</evidence>
<keyword evidence="1" id="KW-0472">Membrane</keyword>
<protein>
    <submittedName>
        <fullName evidence="2">Uncharacterized protein</fullName>
    </submittedName>
</protein>
<proteinExistence type="predicted"/>
<keyword evidence="3" id="KW-1185">Reference proteome</keyword>
<accession>A0A4R6NCL4</accession>
<sequence>MSAKSLSQVLHASRAHRAVTALKVVTLVLAIWGIAYPALLWGLGQMLS</sequence>
<dbReference type="RefSeq" id="WP_162849426.1">
    <property type="nucleotide sequence ID" value="NZ_JAUFPJ010000001.1"/>
</dbReference>
<evidence type="ECO:0000256" key="1">
    <source>
        <dbReference type="SAM" id="Phobius"/>
    </source>
</evidence>
<reference evidence="2 3" key="1">
    <citation type="submission" date="2019-03" db="EMBL/GenBank/DDBJ databases">
        <title>Genomic Encyclopedia of Type Strains, Phase IV (KMG-IV): sequencing the most valuable type-strain genomes for metagenomic binning, comparative biology and taxonomic classification.</title>
        <authorList>
            <person name="Goeker M."/>
        </authorList>
    </citation>
    <scope>NUCLEOTIDE SEQUENCE [LARGE SCALE GENOMIC DNA]</scope>
    <source>
        <strain evidence="2 3">DSM 25082</strain>
    </source>
</reference>
<keyword evidence="1" id="KW-1133">Transmembrane helix</keyword>
<dbReference type="AlphaFoldDB" id="A0A4R6NCL4"/>
<dbReference type="Proteomes" id="UP000295357">
    <property type="component" value="Unassembled WGS sequence"/>
</dbReference>
<organism evidence="2 3">
    <name type="scientific">Roseateles asaccharophilus</name>
    <dbReference type="NCBI Taxonomy" id="582607"/>
    <lineage>
        <taxon>Bacteria</taxon>
        <taxon>Pseudomonadati</taxon>
        <taxon>Pseudomonadota</taxon>
        <taxon>Betaproteobacteria</taxon>
        <taxon>Burkholderiales</taxon>
        <taxon>Sphaerotilaceae</taxon>
        <taxon>Roseateles</taxon>
    </lineage>
</organism>